<feature type="region of interest" description="Disordered" evidence="1">
    <location>
        <begin position="1"/>
        <end position="24"/>
    </location>
</feature>
<dbReference type="Proteomes" id="UP000011083">
    <property type="component" value="Unassembled WGS sequence"/>
</dbReference>
<accession>L8GFZ6</accession>
<dbReference type="RefSeq" id="XP_004333646.1">
    <property type="nucleotide sequence ID" value="XM_004333598.1"/>
</dbReference>
<evidence type="ECO:0000313" key="2">
    <source>
        <dbReference type="EMBL" id="ELR11633.1"/>
    </source>
</evidence>
<dbReference type="VEuPathDB" id="AmoebaDB:ACA1_259970"/>
<reference evidence="2 3" key="1">
    <citation type="journal article" date="2013" name="Genome Biol.">
        <title>Genome of Acanthamoeba castellanii highlights extensive lateral gene transfer and early evolution of tyrosine kinase signaling.</title>
        <authorList>
            <person name="Clarke M."/>
            <person name="Lohan A.J."/>
            <person name="Liu B."/>
            <person name="Lagkouvardos I."/>
            <person name="Roy S."/>
            <person name="Zafar N."/>
            <person name="Bertelli C."/>
            <person name="Schilde C."/>
            <person name="Kianianmomeni A."/>
            <person name="Burglin T.R."/>
            <person name="Frech C."/>
            <person name="Turcotte B."/>
            <person name="Kopec K.O."/>
            <person name="Synnott J.M."/>
            <person name="Choo C."/>
            <person name="Paponov I."/>
            <person name="Finkler A."/>
            <person name="Soon Heng Tan C."/>
            <person name="Hutchins A.P."/>
            <person name="Weinmeier T."/>
            <person name="Rattei T."/>
            <person name="Chu J.S."/>
            <person name="Gimenez G."/>
            <person name="Irimia M."/>
            <person name="Rigden D.J."/>
            <person name="Fitzpatrick D.A."/>
            <person name="Lorenzo-Morales J."/>
            <person name="Bateman A."/>
            <person name="Chiu C.H."/>
            <person name="Tang P."/>
            <person name="Hegemann P."/>
            <person name="Fromm H."/>
            <person name="Raoult D."/>
            <person name="Greub G."/>
            <person name="Miranda-Saavedra D."/>
            <person name="Chen N."/>
            <person name="Nash P."/>
            <person name="Ginger M.L."/>
            <person name="Horn M."/>
            <person name="Schaap P."/>
            <person name="Caler L."/>
            <person name="Loftus B."/>
        </authorList>
    </citation>
    <scope>NUCLEOTIDE SEQUENCE [LARGE SCALE GENOMIC DNA]</scope>
    <source>
        <strain evidence="2 3">Neff</strain>
    </source>
</reference>
<protein>
    <submittedName>
        <fullName evidence="2">Uncharacterized protein</fullName>
    </submittedName>
</protein>
<proteinExistence type="predicted"/>
<gene>
    <name evidence="2" type="ORF">ACA1_259970</name>
</gene>
<sequence>MLNTQLTEEAKKNSTTGASSIMEMSPDLVSAPEVDGTAQTRPAIEEQVTLPSAMATDKELLKLQNAFLTLYEAGYAPKLQDILMHTFT</sequence>
<evidence type="ECO:0000256" key="1">
    <source>
        <dbReference type="SAM" id="MobiDB-lite"/>
    </source>
</evidence>
<dbReference type="AlphaFoldDB" id="L8GFZ6"/>
<keyword evidence="3" id="KW-1185">Reference proteome</keyword>
<dbReference type="KEGG" id="acan:ACA1_259970"/>
<name>L8GFZ6_ACACF</name>
<evidence type="ECO:0000313" key="3">
    <source>
        <dbReference type="Proteomes" id="UP000011083"/>
    </source>
</evidence>
<feature type="compositionally biased region" description="Polar residues" evidence="1">
    <location>
        <begin position="1"/>
        <end position="19"/>
    </location>
</feature>
<dbReference type="EMBL" id="KB008148">
    <property type="protein sequence ID" value="ELR11633.1"/>
    <property type="molecule type" value="Genomic_DNA"/>
</dbReference>
<organism evidence="2 3">
    <name type="scientific">Acanthamoeba castellanii (strain ATCC 30010 / Neff)</name>
    <dbReference type="NCBI Taxonomy" id="1257118"/>
    <lineage>
        <taxon>Eukaryota</taxon>
        <taxon>Amoebozoa</taxon>
        <taxon>Discosea</taxon>
        <taxon>Longamoebia</taxon>
        <taxon>Centramoebida</taxon>
        <taxon>Acanthamoebidae</taxon>
        <taxon>Acanthamoeba</taxon>
    </lineage>
</organism>
<dbReference type="GeneID" id="14912160"/>